<dbReference type="EMBL" id="LBWB01000015">
    <property type="protein sequence ID" value="KKR00229.1"/>
    <property type="molecule type" value="Genomic_DNA"/>
</dbReference>
<name>A0A0G0M7X6_9BACT</name>
<evidence type="ECO:0000313" key="1">
    <source>
        <dbReference type="EMBL" id="KKR00229.1"/>
    </source>
</evidence>
<sequence length="193" mass="22362">MKKAITFEELTSLNYMIKLLQGMRRIISPIETLDLRAQAGDLCASINQFSASFNVAMKYCKCRLPGQVYDNIVYVPSSPGIVARCAYCKQQYVWSAGEIIELDWTPGHIANLENNFIDKPIWLKSLFAKWDIEHCQFLDVQLFAVNGPTSSFPGAKSFWTIDRISFEDMHKWKQSSYSQVYWQSFLKCRFKKQ</sequence>
<evidence type="ECO:0000313" key="2">
    <source>
        <dbReference type="Proteomes" id="UP000033881"/>
    </source>
</evidence>
<dbReference type="AlphaFoldDB" id="A0A0G0M7X6"/>
<organism evidence="1 2">
    <name type="scientific">Candidatus Woesebacteria bacterium GW2011_GWB1_39_12</name>
    <dbReference type="NCBI Taxonomy" id="1618574"/>
    <lineage>
        <taxon>Bacteria</taxon>
        <taxon>Candidatus Woeseibacteriota</taxon>
    </lineage>
</organism>
<gene>
    <name evidence="1" type="ORF">UT24_C0015G0037</name>
</gene>
<accession>A0A0G0M7X6</accession>
<dbReference type="Proteomes" id="UP000033881">
    <property type="component" value="Unassembled WGS sequence"/>
</dbReference>
<protein>
    <submittedName>
        <fullName evidence="1">Uncharacterized protein</fullName>
    </submittedName>
</protein>
<proteinExistence type="predicted"/>
<comment type="caution">
    <text evidence="1">The sequence shown here is derived from an EMBL/GenBank/DDBJ whole genome shotgun (WGS) entry which is preliminary data.</text>
</comment>
<dbReference type="STRING" id="1618574.UT24_C0015G0037"/>
<reference evidence="1 2" key="1">
    <citation type="journal article" date="2015" name="Nature">
        <title>rRNA introns, odd ribosomes, and small enigmatic genomes across a large radiation of phyla.</title>
        <authorList>
            <person name="Brown C.T."/>
            <person name="Hug L.A."/>
            <person name="Thomas B.C."/>
            <person name="Sharon I."/>
            <person name="Castelle C.J."/>
            <person name="Singh A."/>
            <person name="Wilkins M.J."/>
            <person name="Williams K.H."/>
            <person name="Banfield J.F."/>
        </authorList>
    </citation>
    <scope>NUCLEOTIDE SEQUENCE [LARGE SCALE GENOMIC DNA]</scope>
</reference>